<proteinExistence type="predicted"/>
<organism evidence="1 2">
    <name type="scientific">Candidatus Staskawiczbacteria bacterium RIFCSPHIGHO2_02_FULL_42_22</name>
    <dbReference type="NCBI Taxonomy" id="1802207"/>
    <lineage>
        <taxon>Bacteria</taxon>
        <taxon>Candidatus Staskawicziibacteriota</taxon>
    </lineage>
</organism>
<evidence type="ECO:0000313" key="1">
    <source>
        <dbReference type="EMBL" id="OGZ68764.1"/>
    </source>
</evidence>
<comment type="caution">
    <text evidence="1">The sequence shown here is derived from an EMBL/GenBank/DDBJ whole genome shotgun (WGS) entry which is preliminary data.</text>
</comment>
<protein>
    <submittedName>
        <fullName evidence="1">Uncharacterized protein</fullName>
    </submittedName>
</protein>
<dbReference type="EMBL" id="MHOT01000018">
    <property type="protein sequence ID" value="OGZ68764.1"/>
    <property type="molecule type" value="Genomic_DNA"/>
</dbReference>
<gene>
    <name evidence="1" type="ORF">A3D44_02090</name>
</gene>
<evidence type="ECO:0000313" key="2">
    <source>
        <dbReference type="Proteomes" id="UP000178820"/>
    </source>
</evidence>
<name>A0A1G2I1S2_9BACT</name>
<accession>A0A1G2I1S2</accession>
<dbReference type="STRING" id="1802207.A3D44_02090"/>
<dbReference type="Proteomes" id="UP000178820">
    <property type="component" value="Unassembled WGS sequence"/>
</dbReference>
<sequence>MMNYLKILSFFNKRNKRKFLRINYQEKFAGGVSTSPLLIESAKLLLEQSRLESSTTFKVKNNHYSEHLLGCIILATVAFEAWLNELIISLSQGDQVENIKIDDLGLDILEKYRKICKNFEIEFNSIKVPIVLVEIVSARNEITHSYLYNMLRNPKLEKLSKYMVNNGRVLGNLLASYELVQNICVSIARYVEVLREVIPKKRVFGFYAAEVGKNFSNLL</sequence>
<reference evidence="1 2" key="1">
    <citation type="journal article" date="2016" name="Nat. Commun.">
        <title>Thousands of microbial genomes shed light on interconnected biogeochemical processes in an aquifer system.</title>
        <authorList>
            <person name="Anantharaman K."/>
            <person name="Brown C.T."/>
            <person name="Hug L.A."/>
            <person name="Sharon I."/>
            <person name="Castelle C.J."/>
            <person name="Probst A.J."/>
            <person name="Thomas B.C."/>
            <person name="Singh A."/>
            <person name="Wilkins M.J."/>
            <person name="Karaoz U."/>
            <person name="Brodie E.L."/>
            <person name="Williams K.H."/>
            <person name="Hubbard S.S."/>
            <person name="Banfield J.F."/>
        </authorList>
    </citation>
    <scope>NUCLEOTIDE SEQUENCE [LARGE SCALE GENOMIC DNA]</scope>
</reference>
<dbReference type="AlphaFoldDB" id="A0A1G2I1S2"/>